<feature type="region of interest" description="Disordered" evidence="1">
    <location>
        <begin position="1"/>
        <end position="24"/>
    </location>
</feature>
<sequence>MCSSPDTQSAAGNQSDRSGSNQLFTGLRRVPIDFRLTLNSPQDLVSAMASLDESSRRRGGGGGRESSLDDEALDPERESGVDTSKVMPQPPPLQRRRSADDARAKMIQVFRKEHSLVDLQKLREHYLRVACWEGTPDPEVVFRILEFYPEIGKPSLP</sequence>
<dbReference type="AlphaFoldDB" id="A0AAV4C0U3"/>
<evidence type="ECO:0000313" key="3">
    <source>
        <dbReference type="Proteomes" id="UP000735302"/>
    </source>
</evidence>
<keyword evidence="3" id="KW-1185">Reference proteome</keyword>
<evidence type="ECO:0000256" key="1">
    <source>
        <dbReference type="SAM" id="MobiDB-lite"/>
    </source>
</evidence>
<feature type="region of interest" description="Disordered" evidence="1">
    <location>
        <begin position="47"/>
        <end position="101"/>
    </location>
</feature>
<dbReference type="Proteomes" id="UP000735302">
    <property type="component" value="Unassembled WGS sequence"/>
</dbReference>
<accession>A0AAV4C0U3</accession>
<name>A0AAV4C0U3_9GAST</name>
<evidence type="ECO:0000313" key="2">
    <source>
        <dbReference type="EMBL" id="GFO26275.1"/>
    </source>
</evidence>
<proteinExistence type="predicted"/>
<comment type="caution">
    <text evidence="2">The sequence shown here is derived from an EMBL/GenBank/DDBJ whole genome shotgun (WGS) entry which is preliminary data.</text>
</comment>
<reference evidence="2 3" key="1">
    <citation type="journal article" date="2021" name="Elife">
        <title>Chloroplast acquisition without the gene transfer in kleptoplastic sea slugs, Plakobranchus ocellatus.</title>
        <authorList>
            <person name="Maeda T."/>
            <person name="Takahashi S."/>
            <person name="Yoshida T."/>
            <person name="Shimamura S."/>
            <person name="Takaki Y."/>
            <person name="Nagai Y."/>
            <person name="Toyoda A."/>
            <person name="Suzuki Y."/>
            <person name="Arimoto A."/>
            <person name="Ishii H."/>
            <person name="Satoh N."/>
            <person name="Nishiyama T."/>
            <person name="Hasebe M."/>
            <person name="Maruyama T."/>
            <person name="Minagawa J."/>
            <person name="Obokata J."/>
            <person name="Shigenobu S."/>
        </authorList>
    </citation>
    <scope>NUCLEOTIDE SEQUENCE [LARGE SCALE GENOMIC DNA]</scope>
</reference>
<protein>
    <submittedName>
        <fullName evidence="2">Uncharacterized protein</fullName>
    </submittedName>
</protein>
<dbReference type="EMBL" id="BLXT01005798">
    <property type="protein sequence ID" value="GFO26275.1"/>
    <property type="molecule type" value="Genomic_DNA"/>
</dbReference>
<gene>
    <name evidence="2" type="ORF">PoB_005278000</name>
</gene>
<organism evidence="2 3">
    <name type="scientific">Plakobranchus ocellatus</name>
    <dbReference type="NCBI Taxonomy" id="259542"/>
    <lineage>
        <taxon>Eukaryota</taxon>
        <taxon>Metazoa</taxon>
        <taxon>Spiralia</taxon>
        <taxon>Lophotrochozoa</taxon>
        <taxon>Mollusca</taxon>
        <taxon>Gastropoda</taxon>
        <taxon>Heterobranchia</taxon>
        <taxon>Euthyneura</taxon>
        <taxon>Panpulmonata</taxon>
        <taxon>Sacoglossa</taxon>
        <taxon>Placobranchoidea</taxon>
        <taxon>Plakobranchidae</taxon>
        <taxon>Plakobranchus</taxon>
    </lineage>
</organism>